<feature type="non-terminal residue" evidence="5">
    <location>
        <position position="1"/>
    </location>
</feature>
<evidence type="ECO:0000313" key="5">
    <source>
        <dbReference type="EMBL" id="MFC0082940.1"/>
    </source>
</evidence>
<evidence type="ECO:0000256" key="3">
    <source>
        <dbReference type="ARBA" id="ARBA00023012"/>
    </source>
</evidence>
<evidence type="ECO:0000256" key="2">
    <source>
        <dbReference type="ARBA" id="ARBA00012438"/>
    </source>
</evidence>
<evidence type="ECO:0000313" key="6">
    <source>
        <dbReference type="Proteomes" id="UP001589788"/>
    </source>
</evidence>
<keyword evidence="5" id="KW-0067">ATP-binding</keyword>
<comment type="caution">
    <text evidence="5">The sequence shown here is derived from an EMBL/GenBank/DDBJ whole genome shotgun (WGS) entry which is preliminary data.</text>
</comment>
<comment type="catalytic activity">
    <reaction evidence="1">
        <text>ATP + protein L-histidine = ADP + protein N-phospho-L-histidine.</text>
        <dbReference type="EC" id="2.7.13.3"/>
    </reaction>
</comment>
<dbReference type="Pfam" id="PF02518">
    <property type="entry name" value="HATPase_c"/>
    <property type="match status" value="1"/>
</dbReference>
<keyword evidence="3" id="KW-0902">Two-component regulatory system</keyword>
<dbReference type="InterPro" id="IPR003594">
    <property type="entry name" value="HATPase_dom"/>
</dbReference>
<dbReference type="RefSeq" id="WP_377790655.1">
    <property type="nucleotide sequence ID" value="NZ_JBHLYQ010000195.1"/>
</dbReference>
<name>A0ABV6C5H4_9ACTN</name>
<dbReference type="SUPFAM" id="SSF55874">
    <property type="entry name" value="ATPase domain of HSP90 chaperone/DNA topoisomerase II/histidine kinase"/>
    <property type="match status" value="1"/>
</dbReference>
<protein>
    <recommendedName>
        <fullName evidence="2">histidine kinase</fullName>
        <ecNumber evidence="2">2.7.13.3</ecNumber>
    </recommendedName>
</protein>
<organism evidence="5 6">
    <name type="scientific">Aciditerrimonas ferrireducens</name>
    <dbReference type="NCBI Taxonomy" id="667306"/>
    <lineage>
        <taxon>Bacteria</taxon>
        <taxon>Bacillati</taxon>
        <taxon>Actinomycetota</taxon>
        <taxon>Acidimicrobiia</taxon>
        <taxon>Acidimicrobiales</taxon>
        <taxon>Acidimicrobiaceae</taxon>
        <taxon>Aciditerrimonas</taxon>
    </lineage>
</organism>
<dbReference type="Gene3D" id="3.30.565.10">
    <property type="entry name" value="Histidine kinase-like ATPase, C-terminal domain"/>
    <property type="match status" value="1"/>
</dbReference>
<gene>
    <name evidence="5" type="ORF">ACFFRE_12455</name>
</gene>
<dbReference type="Proteomes" id="UP001589788">
    <property type="component" value="Unassembled WGS sequence"/>
</dbReference>
<keyword evidence="5" id="KW-0547">Nucleotide-binding</keyword>
<keyword evidence="6" id="KW-1185">Reference proteome</keyword>
<sequence length="69" mass="7078">PRVFEPLYRGQAPGRRVGTGLGLAICAELVGAMGGWIEARSPVPPELARLLDAPGGPGTAMVVRFPGAP</sequence>
<evidence type="ECO:0000256" key="1">
    <source>
        <dbReference type="ARBA" id="ARBA00000085"/>
    </source>
</evidence>
<dbReference type="GO" id="GO:0005524">
    <property type="term" value="F:ATP binding"/>
    <property type="evidence" value="ECO:0007669"/>
    <property type="project" value="UniProtKB-KW"/>
</dbReference>
<accession>A0ABV6C5H4</accession>
<proteinExistence type="predicted"/>
<dbReference type="PRINTS" id="PR00344">
    <property type="entry name" value="BCTRLSENSOR"/>
</dbReference>
<reference evidence="5 6" key="1">
    <citation type="submission" date="2024-09" db="EMBL/GenBank/DDBJ databases">
        <authorList>
            <person name="Sun Q."/>
            <person name="Mori K."/>
        </authorList>
    </citation>
    <scope>NUCLEOTIDE SEQUENCE [LARGE SCALE GENOMIC DNA]</scope>
    <source>
        <strain evidence="5 6">JCM 15389</strain>
    </source>
</reference>
<feature type="domain" description="Histidine kinase/HSP90-like ATPase" evidence="4">
    <location>
        <begin position="2"/>
        <end position="66"/>
    </location>
</feature>
<dbReference type="EC" id="2.7.13.3" evidence="2"/>
<dbReference type="EMBL" id="JBHLYQ010000195">
    <property type="protein sequence ID" value="MFC0082940.1"/>
    <property type="molecule type" value="Genomic_DNA"/>
</dbReference>
<dbReference type="InterPro" id="IPR004358">
    <property type="entry name" value="Sig_transdc_His_kin-like_C"/>
</dbReference>
<evidence type="ECO:0000259" key="4">
    <source>
        <dbReference type="Pfam" id="PF02518"/>
    </source>
</evidence>
<dbReference type="InterPro" id="IPR036890">
    <property type="entry name" value="HATPase_C_sf"/>
</dbReference>